<dbReference type="InParanoid" id="A0A423XCF7"/>
<organism evidence="9 10">
    <name type="scientific">Cytospora leucostoma</name>
    <dbReference type="NCBI Taxonomy" id="1230097"/>
    <lineage>
        <taxon>Eukaryota</taxon>
        <taxon>Fungi</taxon>
        <taxon>Dikarya</taxon>
        <taxon>Ascomycota</taxon>
        <taxon>Pezizomycotina</taxon>
        <taxon>Sordariomycetes</taxon>
        <taxon>Sordariomycetidae</taxon>
        <taxon>Diaporthales</taxon>
        <taxon>Cytosporaceae</taxon>
        <taxon>Cytospora</taxon>
    </lineage>
</organism>
<gene>
    <name evidence="9" type="ORF">VPNG_04526</name>
</gene>
<dbReference type="EMBL" id="LKEB01000018">
    <property type="protein sequence ID" value="ROW13643.1"/>
    <property type="molecule type" value="Genomic_DNA"/>
</dbReference>
<feature type="transmembrane region" description="Helical" evidence="7">
    <location>
        <begin position="96"/>
        <end position="113"/>
    </location>
</feature>
<feature type="region of interest" description="Disordered" evidence="6">
    <location>
        <begin position="294"/>
        <end position="318"/>
    </location>
</feature>
<dbReference type="OrthoDB" id="5329176at2759"/>
<feature type="transmembrane region" description="Helical" evidence="7">
    <location>
        <begin position="6"/>
        <end position="28"/>
    </location>
</feature>
<protein>
    <recommendedName>
        <fullName evidence="8">Rhodopsin domain-containing protein</fullName>
    </recommendedName>
</protein>
<evidence type="ECO:0000256" key="5">
    <source>
        <dbReference type="ARBA" id="ARBA00038359"/>
    </source>
</evidence>
<evidence type="ECO:0000256" key="4">
    <source>
        <dbReference type="ARBA" id="ARBA00023136"/>
    </source>
</evidence>
<feature type="domain" description="Rhodopsin" evidence="8">
    <location>
        <begin position="25"/>
        <end position="266"/>
    </location>
</feature>
<name>A0A423XCF7_9PEZI</name>
<evidence type="ECO:0000313" key="9">
    <source>
        <dbReference type="EMBL" id="ROW13643.1"/>
    </source>
</evidence>
<dbReference type="PANTHER" id="PTHR33048:SF47">
    <property type="entry name" value="INTEGRAL MEMBRANE PROTEIN-RELATED"/>
    <property type="match status" value="1"/>
</dbReference>
<comment type="caution">
    <text evidence="9">The sequence shown here is derived from an EMBL/GenBank/DDBJ whole genome shotgun (WGS) entry which is preliminary data.</text>
</comment>
<evidence type="ECO:0000313" key="10">
    <source>
        <dbReference type="Proteomes" id="UP000285146"/>
    </source>
</evidence>
<evidence type="ECO:0000259" key="8">
    <source>
        <dbReference type="Pfam" id="PF20684"/>
    </source>
</evidence>
<proteinExistence type="inferred from homology"/>
<comment type="subcellular location">
    <subcellularLocation>
        <location evidence="1">Membrane</location>
        <topology evidence="1">Multi-pass membrane protein</topology>
    </subcellularLocation>
</comment>
<dbReference type="Proteomes" id="UP000285146">
    <property type="component" value="Unassembled WGS sequence"/>
</dbReference>
<feature type="transmembrane region" description="Helical" evidence="7">
    <location>
        <begin position="208"/>
        <end position="231"/>
    </location>
</feature>
<dbReference type="Pfam" id="PF20684">
    <property type="entry name" value="Fung_rhodopsin"/>
    <property type="match status" value="1"/>
</dbReference>
<keyword evidence="4 7" id="KW-0472">Membrane</keyword>
<accession>A0A423XCF7</accession>
<evidence type="ECO:0000256" key="2">
    <source>
        <dbReference type="ARBA" id="ARBA00022692"/>
    </source>
</evidence>
<evidence type="ECO:0000256" key="3">
    <source>
        <dbReference type="ARBA" id="ARBA00022989"/>
    </source>
</evidence>
<comment type="similarity">
    <text evidence="5">Belongs to the SAT4 family.</text>
</comment>
<keyword evidence="2 7" id="KW-0812">Transmembrane</keyword>
<reference evidence="9 10" key="1">
    <citation type="submission" date="2015-09" db="EMBL/GenBank/DDBJ databases">
        <title>Host preference determinants of Valsa canker pathogens revealed by comparative genomics.</title>
        <authorList>
            <person name="Yin Z."/>
            <person name="Huang L."/>
        </authorList>
    </citation>
    <scope>NUCLEOTIDE SEQUENCE [LARGE SCALE GENOMIC DNA]</scope>
    <source>
        <strain evidence="9 10">SXYLt</strain>
    </source>
</reference>
<sequence>MSNKDAATVAGAVLIVLDVVTVAGRFYSRWFTKAGFGWDDWTILIALLTCIIAGALTIWASTVSSTGPAAASDFDPGYVSTPADILYTKITFSTSVLYYLVTCTTKISLLLLLHRIFAVSRPFRVQIYSAGAAVLAYWTAATLADCLNCVPLRWTWLNGSADPRYCVDYNAFWLATGVIEGVIDLVILALPLGMVYGLHLDRSRKFGVAGVFLLGGFVLCSGVAKVVLSYVPHSREPDSSRAALWTAVHLHTGIICANMSPSWPLLVAIARAGAGSWARLSSVGRRWYSLGGAQTPAADEGTGTGTVPPSTPPGDKSRGCYRAATIEVDYKLPCMVGMARVPTTG</sequence>
<keyword evidence="3 7" id="KW-1133">Transmembrane helix</keyword>
<dbReference type="PANTHER" id="PTHR33048">
    <property type="entry name" value="PTH11-LIKE INTEGRAL MEMBRANE PROTEIN (AFU_ORTHOLOGUE AFUA_5G11245)"/>
    <property type="match status" value="1"/>
</dbReference>
<dbReference type="AlphaFoldDB" id="A0A423XCF7"/>
<evidence type="ECO:0000256" key="1">
    <source>
        <dbReference type="ARBA" id="ARBA00004141"/>
    </source>
</evidence>
<feature type="transmembrane region" description="Helical" evidence="7">
    <location>
        <begin position="171"/>
        <end position="196"/>
    </location>
</feature>
<dbReference type="InterPro" id="IPR052337">
    <property type="entry name" value="SAT4-like"/>
</dbReference>
<evidence type="ECO:0000256" key="6">
    <source>
        <dbReference type="SAM" id="MobiDB-lite"/>
    </source>
</evidence>
<feature type="transmembrane region" description="Helical" evidence="7">
    <location>
        <begin position="40"/>
        <end position="60"/>
    </location>
</feature>
<dbReference type="GO" id="GO:0016020">
    <property type="term" value="C:membrane"/>
    <property type="evidence" value="ECO:0007669"/>
    <property type="project" value="UniProtKB-SubCell"/>
</dbReference>
<dbReference type="InterPro" id="IPR049326">
    <property type="entry name" value="Rhodopsin_dom_fungi"/>
</dbReference>
<evidence type="ECO:0000256" key="7">
    <source>
        <dbReference type="SAM" id="Phobius"/>
    </source>
</evidence>
<keyword evidence="10" id="KW-1185">Reference proteome</keyword>